<accession>A0AAE0GC46</accession>
<reference evidence="1 2" key="1">
    <citation type="journal article" date="2015" name="Genome Biol. Evol.">
        <title>Comparative Genomics of a Bacterivorous Green Alga Reveals Evolutionary Causalities and Consequences of Phago-Mixotrophic Mode of Nutrition.</title>
        <authorList>
            <person name="Burns J.A."/>
            <person name="Paasch A."/>
            <person name="Narechania A."/>
            <person name="Kim E."/>
        </authorList>
    </citation>
    <scope>NUCLEOTIDE SEQUENCE [LARGE SCALE GENOMIC DNA]</scope>
    <source>
        <strain evidence="1 2">PLY_AMNH</strain>
    </source>
</reference>
<organism evidence="1 2">
    <name type="scientific">Cymbomonas tetramitiformis</name>
    <dbReference type="NCBI Taxonomy" id="36881"/>
    <lineage>
        <taxon>Eukaryota</taxon>
        <taxon>Viridiplantae</taxon>
        <taxon>Chlorophyta</taxon>
        <taxon>Pyramimonadophyceae</taxon>
        <taxon>Pyramimonadales</taxon>
        <taxon>Pyramimonadaceae</taxon>
        <taxon>Cymbomonas</taxon>
    </lineage>
</organism>
<protein>
    <submittedName>
        <fullName evidence="1">Uncharacterized protein</fullName>
    </submittedName>
</protein>
<dbReference type="Proteomes" id="UP001190700">
    <property type="component" value="Unassembled WGS sequence"/>
</dbReference>
<dbReference type="EMBL" id="LGRX02007196">
    <property type="protein sequence ID" value="KAK3275485.1"/>
    <property type="molecule type" value="Genomic_DNA"/>
</dbReference>
<sequence length="98" mass="11587">MAALEREHPDANADYEYLHKILNWTYRNLEQRLCVARIQTNWFRFKCKFIPKQSQSLIPKVDILDQREELYSQFGLKGEKALIAVFLPPLTTCTLKET</sequence>
<keyword evidence="2" id="KW-1185">Reference proteome</keyword>
<proteinExistence type="predicted"/>
<dbReference type="AlphaFoldDB" id="A0AAE0GC46"/>
<gene>
    <name evidence="1" type="ORF">CYMTET_16392</name>
</gene>
<comment type="caution">
    <text evidence="1">The sequence shown here is derived from an EMBL/GenBank/DDBJ whole genome shotgun (WGS) entry which is preliminary data.</text>
</comment>
<name>A0AAE0GC46_9CHLO</name>
<evidence type="ECO:0000313" key="2">
    <source>
        <dbReference type="Proteomes" id="UP001190700"/>
    </source>
</evidence>
<evidence type="ECO:0000313" key="1">
    <source>
        <dbReference type="EMBL" id="KAK3275485.1"/>
    </source>
</evidence>